<sequence>MGWGSAVSELPEPLVPLDLRRVAAVAYGLPVRERQPAEARCVDDRAPYVAERADGARAEFSELGAAKRFCQEGDLGGTVRYGRGRGAAAEHRSEHLCLGCGGLVSGEWMAWTDRGEWLCRDCRNRASGATV</sequence>
<comment type="caution">
    <text evidence="1">The sequence shown here is derived from an EMBL/GenBank/DDBJ whole genome shotgun (WGS) entry which is preliminary data.</text>
</comment>
<reference evidence="1" key="1">
    <citation type="submission" date="2018-01" db="EMBL/GenBank/DDBJ databases">
        <title>Comparative genomics of Mycobacterium mucogenicum and Mycobacterium neoaurum clade members emphasizing tRNA and non-coding RNA.</title>
        <authorList>
            <person name="Behra P.R.K."/>
            <person name="Pettersson B.M.F."/>
            <person name="Das S."/>
            <person name="Dasgupta S."/>
            <person name="Kirsebom L.A."/>
        </authorList>
    </citation>
    <scope>NUCLEOTIDE SEQUENCE</scope>
    <source>
        <strain evidence="1">DSM 44124</strain>
    </source>
</reference>
<gene>
    <name evidence="1" type="ORF">C1S78_02965</name>
</gene>
<evidence type="ECO:0000313" key="1">
    <source>
        <dbReference type="EMBL" id="TLH51453.1"/>
    </source>
</evidence>
<dbReference type="EMBL" id="POTL01000001">
    <property type="protein sequence ID" value="TLH51453.1"/>
    <property type="molecule type" value="Genomic_DNA"/>
</dbReference>
<dbReference type="AlphaFoldDB" id="A0A8H2PF88"/>
<organism evidence="1">
    <name type="scientific">Mycolicibacterium mucogenicum DSM 44124</name>
    <dbReference type="NCBI Taxonomy" id="1226753"/>
    <lineage>
        <taxon>Bacteria</taxon>
        <taxon>Bacillati</taxon>
        <taxon>Actinomycetota</taxon>
        <taxon>Actinomycetes</taxon>
        <taxon>Mycobacteriales</taxon>
        <taxon>Mycobacteriaceae</taxon>
        <taxon>Mycolicibacterium</taxon>
    </lineage>
</organism>
<name>A0A8H2PF88_MYCMU</name>
<accession>A0A8H2PF88</accession>
<protein>
    <submittedName>
        <fullName evidence="1">Uncharacterized protein</fullName>
    </submittedName>
</protein>
<proteinExistence type="predicted"/>